<accession>A0A173TQT3</accession>
<comment type="cofactor">
    <cofactor evidence="7">
        <name>Zn(2+)</name>
        <dbReference type="ChEBI" id="CHEBI:29105"/>
    </cofactor>
    <text evidence="7">Binds 1 zinc ion per subunit.</text>
</comment>
<dbReference type="InterPro" id="IPR002481">
    <property type="entry name" value="FUR"/>
</dbReference>
<keyword evidence="8" id="KW-1133">Transmembrane helix</keyword>
<keyword evidence="2" id="KW-0678">Repressor</keyword>
<keyword evidence="7" id="KW-0479">Metal-binding</keyword>
<dbReference type="Proteomes" id="UP000095390">
    <property type="component" value="Unassembled WGS sequence"/>
</dbReference>
<feature type="binding site" evidence="7">
    <location>
        <position position="155"/>
    </location>
    <ligand>
        <name>Zn(2+)</name>
        <dbReference type="ChEBI" id="CHEBI:29105"/>
    </ligand>
</feature>
<dbReference type="InterPro" id="IPR036390">
    <property type="entry name" value="WH_DNA-bd_sf"/>
</dbReference>
<feature type="binding site" evidence="7">
    <location>
        <position position="112"/>
    </location>
    <ligand>
        <name>Zn(2+)</name>
        <dbReference type="ChEBI" id="CHEBI:29105"/>
    </ligand>
</feature>
<dbReference type="Pfam" id="PF01475">
    <property type="entry name" value="FUR"/>
    <property type="match status" value="1"/>
</dbReference>
<keyword evidence="3 7" id="KW-0862">Zinc</keyword>
<feature type="binding site" evidence="7">
    <location>
        <position position="115"/>
    </location>
    <ligand>
        <name>Zn(2+)</name>
        <dbReference type="ChEBI" id="CHEBI:29105"/>
    </ligand>
</feature>
<feature type="binding site" evidence="7">
    <location>
        <position position="152"/>
    </location>
    <ligand>
        <name>Zn(2+)</name>
        <dbReference type="ChEBI" id="CHEBI:29105"/>
    </ligand>
</feature>
<dbReference type="AlphaFoldDB" id="A0A173TQT3"/>
<dbReference type="GO" id="GO:0008270">
    <property type="term" value="F:zinc ion binding"/>
    <property type="evidence" value="ECO:0007669"/>
    <property type="project" value="TreeGrafter"/>
</dbReference>
<evidence type="ECO:0000256" key="3">
    <source>
        <dbReference type="ARBA" id="ARBA00022833"/>
    </source>
</evidence>
<keyword evidence="5" id="KW-0238">DNA-binding</keyword>
<gene>
    <name evidence="9" type="primary">perR</name>
    <name evidence="9" type="ORF">ERS852578_01850</name>
</gene>
<evidence type="ECO:0000313" key="10">
    <source>
        <dbReference type="Proteomes" id="UP000095390"/>
    </source>
</evidence>
<dbReference type="PANTHER" id="PTHR33202">
    <property type="entry name" value="ZINC UPTAKE REGULATION PROTEIN"/>
    <property type="match status" value="1"/>
</dbReference>
<name>A0A173TQT3_9FIRM</name>
<reference evidence="9 10" key="1">
    <citation type="submission" date="2015-09" db="EMBL/GenBank/DDBJ databases">
        <authorList>
            <consortium name="Pathogen Informatics"/>
        </authorList>
    </citation>
    <scope>NUCLEOTIDE SEQUENCE [LARGE SCALE GENOMIC DNA]</scope>
    <source>
        <strain evidence="9 10">2789STDY5834966</strain>
    </source>
</reference>
<comment type="similarity">
    <text evidence="1">Belongs to the Fur family.</text>
</comment>
<keyword evidence="8" id="KW-0472">Membrane</keyword>
<evidence type="ECO:0000256" key="1">
    <source>
        <dbReference type="ARBA" id="ARBA00007957"/>
    </source>
</evidence>
<dbReference type="Gene3D" id="3.30.1490.190">
    <property type="match status" value="1"/>
</dbReference>
<dbReference type="GO" id="GO:0000976">
    <property type="term" value="F:transcription cis-regulatory region binding"/>
    <property type="evidence" value="ECO:0007669"/>
    <property type="project" value="TreeGrafter"/>
</dbReference>
<evidence type="ECO:0000313" key="9">
    <source>
        <dbReference type="EMBL" id="CUN04556.1"/>
    </source>
</evidence>
<dbReference type="CDD" id="cd07153">
    <property type="entry name" value="Fur_like"/>
    <property type="match status" value="1"/>
</dbReference>
<evidence type="ECO:0000256" key="7">
    <source>
        <dbReference type="PIRSR" id="PIRSR602481-1"/>
    </source>
</evidence>
<evidence type="ECO:0000256" key="8">
    <source>
        <dbReference type="SAM" id="Phobius"/>
    </source>
</evidence>
<proteinExistence type="inferred from homology"/>
<dbReference type="InterPro" id="IPR036388">
    <property type="entry name" value="WH-like_DNA-bd_sf"/>
</dbReference>
<keyword evidence="6" id="KW-0804">Transcription</keyword>
<protein>
    <submittedName>
        <fullName evidence="9">Peroxide-responsive repressor perR</fullName>
    </submittedName>
</protein>
<keyword evidence="4" id="KW-0805">Transcription regulation</keyword>
<dbReference type="EMBL" id="CYYC01000021">
    <property type="protein sequence ID" value="CUN04556.1"/>
    <property type="molecule type" value="Genomic_DNA"/>
</dbReference>
<evidence type="ECO:0000256" key="2">
    <source>
        <dbReference type="ARBA" id="ARBA00022491"/>
    </source>
</evidence>
<dbReference type="PANTHER" id="PTHR33202:SF7">
    <property type="entry name" value="FERRIC UPTAKE REGULATION PROTEIN"/>
    <property type="match status" value="1"/>
</dbReference>
<dbReference type="RefSeq" id="WP_242858141.1">
    <property type="nucleotide sequence ID" value="NZ_CATVRT010000009.1"/>
</dbReference>
<dbReference type="GO" id="GO:0045892">
    <property type="term" value="P:negative regulation of DNA-templated transcription"/>
    <property type="evidence" value="ECO:0007669"/>
    <property type="project" value="TreeGrafter"/>
</dbReference>
<evidence type="ECO:0000256" key="5">
    <source>
        <dbReference type="ARBA" id="ARBA00023125"/>
    </source>
</evidence>
<organism evidence="9 10">
    <name type="scientific">Anaerobutyricum hallii</name>
    <dbReference type="NCBI Taxonomy" id="39488"/>
    <lineage>
        <taxon>Bacteria</taxon>
        <taxon>Bacillati</taxon>
        <taxon>Bacillota</taxon>
        <taxon>Clostridia</taxon>
        <taxon>Lachnospirales</taxon>
        <taxon>Lachnospiraceae</taxon>
        <taxon>Anaerobutyricum</taxon>
    </lineage>
</organism>
<dbReference type="InterPro" id="IPR043135">
    <property type="entry name" value="Fur_C"/>
</dbReference>
<sequence>MKIVTFIVIACFIFIILFINILIMKGDLPMGAPMKNSRQRNAILECVMRHHDHPTADIIYQELRESFPNISLGTVYRNLSLLTSLGKIMKITCENHADRFDGQTKPHAHFECKSCGCLQDIPFKPSIHPQEEIGTGFDGIISDYTITFRGYCAKCAKNSD</sequence>
<dbReference type="GO" id="GO:0003700">
    <property type="term" value="F:DNA-binding transcription factor activity"/>
    <property type="evidence" value="ECO:0007669"/>
    <property type="project" value="InterPro"/>
</dbReference>
<dbReference type="Gene3D" id="1.10.10.10">
    <property type="entry name" value="Winged helix-like DNA-binding domain superfamily/Winged helix DNA-binding domain"/>
    <property type="match status" value="1"/>
</dbReference>
<evidence type="ECO:0000256" key="4">
    <source>
        <dbReference type="ARBA" id="ARBA00023015"/>
    </source>
</evidence>
<keyword evidence="8" id="KW-0812">Transmembrane</keyword>
<feature type="transmembrane region" description="Helical" evidence="8">
    <location>
        <begin position="6"/>
        <end position="24"/>
    </location>
</feature>
<evidence type="ECO:0000256" key="6">
    <source>
        <dbReference type="ARBA" id="ARBA00023163"/>
    </source>
</evidence>
<dbReference type="GO" id="GO:1900376">
    <property type="term" value="P:regulation of secondary metabolite biosynthetic process"/>
    <property type="evidence" value="ECO:0007669"/>
    <property type="project" value="TreeGrafter"/>
</dbReference>
<dbReference type="SUPFAM" id="SSF46785">
    <property type="entry name" value="Winged helix' DNA-binding domain"/>
    <property type="match status" value="1"/>
</dbReference>